<sequence>MVPESFIVLENRSLLHVIVSNSEIALRLKLSAVGTEACGFPKSHFNFVTWDLKRFYHSPYTIEKMEK</sequence>
<reference evidence="1 2" key="1">
    <citation type="submission" date="2020-09" db="EMBL/GenBank/DDBJ databases">
        <title>De no assembly of potato wild relative species, Solanum commersonii.</title>
        <authorList>
            <person name="Cho K."/>
        </authorList>
    </citation>
    <scope>NUCLEOTIDE SEQUENCE [LARGE SCALE GENOMIC DNA]</scope>
    <source>
        <strain evidence="1">LZ3.2</strain>
        <tissue evidence="1">Leaf</tissue>
    </source>
</reference>
<dbReference type="AlphaFoldDB" id="A0A9J5ZUK7"/>
<proteinExistence type="predicted"/>
<name>A0A9J5ZUK7_SOLCO</name>
<dbReference type="Proteomes" id="UP000824120">
    <property type="component" value="Chromosome 3"/>
</dbReference>
<gene>
    <name evidence="1" type="ORF">H5410_015595</name>
</gene>
<organism evidence="1 2">
    <name type="scientific">Solanum commersonii</name>
    <name type="common">Commerson's wild potato</name>
    <name type="synonym">Commerson's nightshade</name>
    <dbReference type="NCBI Taxonomy" id="4109"/>
    <lineage>
        <taxon>Eukaryota</taxon>
        <taxon>Viridiplantae</taxon>
        <taxon>Streptophyta</taxon>
        <taxon>Embryophyta</taxon>
        <taxon>Tracheophyta</taxon>
        <taxon>Spermatophyta</taxon>
        <taxon>Magnoliopsida</taxon>
        <taxon>eudicotyledons</taxon>
        <taxon>Gunneridae</taxon>
        <taxon>Pentapetalae</taxon>
        <taxon>asterids</taxon>
        <taxon>lamiids</taxon>
        <taxon>Solanales</taxon>
        <taxon>Solanaceae</taxon>
        <taxon>Solanoideae</taxon>
        <taxon>Solaneae</taxon>
        <taxon>Solanum</taxon>
    </lineage>
</organism>
<accession>A0A9J5ZUK7</accession>
<dbReference type="EMBL" id="JACXVP010000003">
    <property type="protein sequence ID" value="KAG5615771.1"/>
    <property type="molecule type" value="Genomic_DNA"/>
</dbReference>
<feature type="non-terminal residue" evidence="1">
    <location>
        <position position="1"/>
    </location>
</feature>
<evidence type="ECO:0000313" key="1">
    <source>
        <dbReference type="EMBL" id="KAG5615771.1"/>
    </source>
</evidence>
<protein>
    <submittedName>
        <fullName evidence="1">Uncharacterized protein</fullName>
    </submittedName>
</protein>
<comment type="caution">
    <text evidence="1">The sequence shown here is derived from an EMBL/GenBank/DDBJ whole genome shotgun (WGS) entry which is preliminary data.</text>
</comment>
<keyword evidence="2" id="KW-1185">Reference proteome</keyword>
<evidence type="ECO:0000313" key="2">
    <source>
        <dbReference type="Proteomes" id="UP000824120"/>
    </source>
</evidence>